<dbReference type="InterPro" id="IPR027417">
    <property type="entry name" value="P-loop_NTPase"/>
</dbReference>
<dbReference type="PANTHER" id="PTHR13308">
    <property type="entry name" value="NEDD4-BINDING PROTEIN 2-LIKE 1"/>
    <property type="match status" value="1"/>
</dbReference>
<keyword evidence="1" id="KW-0067">ATP-binding</keyword>
<dbReference type="GO" id="GO:0005524">
    <property type="term" value="F:ATP binding"/>
    <property type="evidence" value="ECO:0007669"/>
    <property type="project" value="UniProtKB-KW"/>
</dbReference>
<accession>A0ABV1RDE7</accession>
<keyword evidence="1" id="KW-0547">Nucleotide-binding</keyword>
<protein>
    <submittedName>
        <fullName evidence="1">ATP-binding protein</fullName>
    </submittedName>
</protein>
<keyword evidence="2" id="KW-1185">Reference proteome</keyword>
<dbReference type="Proteomes" id="UP001467690">
    <property type="component" value="Unassembled WGS sequence"/>
</dbReference>
<gene>
    <name evidence="1" type="ORF">ABS311_03370</name>
</gene>
<evidence type="ECO:0000313" key="2">
    <source>
        <dbReference type="Proteomes" id="UP001467690"/>
    </source>
</evidence>
<dbReference type="RefSeq" id="WP_350400716.1">
    <property type="nucleotide sequence ID" value="NZ_JBELOE010000076.1"/>
</dbReference>
<dbReference type="Gene3D" id="3.40.50.300">
    <property type="entry name" value="P-loop containing nucleotide triphosphate hydrolases"/>
    <property type="match status" value="1"/>
</dbReference>
<evidence type="ECO:0000313" key="1">
    <source>
        <dbReference type="EMBL" id="MER2490922.1"/>
    </source>
</evidence>
<reference evidence="1 2" key="1">
    <citation type="submission" date="2024-06" db="EMBL/GenBank/DDBJ databases">
        <authorList>
            <person name="Chen R.Y."/>
        </authorList>
    </citation>
    <scope>NUCLEOTIDE SEQUENCE [LARGE SCALE GENOMIC DNA]</scope>
    <source>
        <strain evidence="1 2">D2</strain>
    </source>
</reference>
<proteinExistence type="predicted"/>
<name>A0ABV1RDE7_9ALTE</name>
<dbReference type="PANTHER" id="PTHR13308:SF40">
    <property type="entry name" value="NEDD4-BINDING PROTEIN 2-LIKE 1"/>
    <property type="match status" value="1"/>
</dbReference>
<comment type="caution">
    <text evidence="1">The sequence shown here is derived from an EMBL/GenBank/DDBJ whole genome shotgun (WGS) entry which is preliminary data.</text>
</comment>
<organism evidence="1 2">
    <name type="scientific">Catenovulum sediminis</name>
    <dbReference type="NCBI Taxonomy" id="1740262"/>
    <lineage>
        <taxon>Bacteria</taxon>
        <taxon>Pseudomonadati</taxon>
        <taxon>Pseudomonadota</taxon>
        <taxon>Gammaproteobacteria</taxon>
        <taxon>Alteromonadales</taxon>
        <taxon>Alteromonadaceae</taxon>
        <taxon>Catenovulum</taxon>
    </lineage>
</organism>
<dbReference type="EMBL" id="JBELOE010000076">
    <property type="protein sequence ID" value="MER2490922.1"/>
    <property type="molecule type" value="Genomic_DNA"/>
</dbReference>
<sequence>MPKLTLIRGLPGSGKSTLAEKLAQQTFAVHLEADHFFTQDDGSYRYNARRIKDAHIWCQGQCEYYLSLDFDVIVANTFVELWEMQIYHQLADKYQAEIEVIHCKGTWQNIHNVSQASIDDMKKRWQE</sequence>
<dbReference type="InterPro" id="IPR026302">
    <property type="entry name" value="NEDD4-bd_p2"/>
</dbReference>
<dbReference type="SUPFAM" id="SSF52540">
    <property type="entry name" value="P-loop containing nucleoside triphosphate hydrolases"/>
    <property type="match status" value="1"/>
</dbReference>
<dbReference type="Pfam" id="PF13671">
    <property type="entry name" value="AAA_33"/>
    <property type="match status" value="1"/>
</dbReference>